<feature type="transmembrane region" description="Helical" evidence="1">
    <location>
        <begin position="6"/>
        <end position="31"/>
    </location>
</feature>
<dbReference type="EMBL" id="HBUE01122060">
    <property type="protein sequence ID" value="CAG6492845.1"/>
    <property type="molecule type" value="Transcribed_RNA"/>
</dbReference>
<dbReference type="EMBL" id="HBUE01262568">
    <property type="protein sequence ID" value="CAG6559819.1"/>
    <property type="molecule type" value="Transcribed_RNA"/>
</dbReference>
<reference evidence="2" key="1">
    <citation type="submission" date="2021-05" db="EMBL/GenBank/DDBJ databases">
        <authorList>
            <person name="Alioto T."/>
            <person name="Alioto T."/>
            <person name="Gomez Garrido J."/>
        </authorList>
    </citation>
    <scope>NUCLEOTIDE SEQUENCE</scope>
</reference>
<protein>
    <submittedName>
        <fullName evidence="2">(northern house mosquito) hypothetical protein</fullName>
    </submittedName>
</protein>
<dbReference type="EMBL" id="HBUE01157451">
    <property type="protein sequence ID" value="CAG6508463.1"/>
    <property type="molecule type" value="Transcribed_RNA"/>
</dbReference>
<keyword evidence="1" id="KW-1133">Transmembrane helix</keyword>
<accession>A0A8D8GI07</accession>
<evidence type="ECO:0000256" key="1">
    <source>
        <dbReference type="SAM" id="Phobius"/>
    </source>
</evidence>
<dbReference type="EMBL" id="HBUE01262569">
    <property type="protein sequence ID" value="CAG6559822.1"/>
    <property type="molecule type" value="Transcribed_RNA"/>
</dbReference>
<proteinExistence type="predicted"/>
<organism evidence="2">
    <name type="scientific">Culex pipiens</name>
    <name type="common">House mosquito</name>
    <dbReference type="NCBI Taxonomy" id="7175"/>
    <lineage>
        <taxon>Eukaryota</taxon>
        <taxon>Metazoa</taxon>
        <taxon>Ecdysozoa</taxon>
        <taxon>Arthropoda</taxon>
        <taxon>Hexapoda</taxon>
        <taxon>Insecta</taxon>
        <taxon>Pterygota</taxon>
        <taxon>Neoptera</taxon>
        <taxon>Endopterygota</taxon>
        <taxon>Diptera</taxon>
        <taxon>Nematocera</taxon>
        <taxon>Culicoidea</taxon>
        <taxon>Culicidae</taxon>
        <taxon>Culicinae</taxon>
        <taxon>Culicini</taxon>
        <taxon>Culex</taxon>
        <taxon>Culex</taxon>
    </lineage>
</organism>
<keyword evidence="1" id="KW-0812">Transmembrane</keyword>
<sequence>MIESGALFTIGIDIIIPVPLVSAIIAFYHFLLRVRFFCASSNRGVLLAFGKPQTPAIRVLSNSNLFGFSRKKKKQKLELSKSFVSKTINLTLKRKLNCFELAQE</sequence>
<name>A0A8D8GI07_CULPI</name>
<keyword evidence="1" id="KW-0472">Membrane</keyword>
<dbReference type="AlphaFoldDB" id="A0A8D8GI07"/>
<dbReference type="EMBL" id="HBUE01157452">
    <property type="protein sequence ID" value="CAG6508466.1"/>
    <property type="molecule type" value="Transcribed_RNA"/>
</dbReference>
<evidence type="ECO:0000313" key="2">
    <source>
        <dbReference type="EMBL" id="CAG6508466.1"/>
    </source>
</evidence>